<name>A0A1P9X2I0_9BACT</name>
<dbReference type="InterPro" id="IPR051212">
    <property type="entry name" value="Type-I_RE_S_subunit"/>
</dbReference>
<evidence type="ECO:0000259" key="5">
    <source>
        <dbReference type="Pfam" id="PF01420"/>
    </source>
</evidence>
<dbReference type="REBASE" id="189928">
    <property type="entry name" value="S.SmoDY10ORF22535P"/>
</dbReference>
<proteinExistence type="inferred from homology"/>
<feature type="domain" description="Type I restriction modification DNA specificity" evidence="5">
    <location>
        <begin position="217"/>
        <end position="329"/>
    </location>
</feature>
<evidence type="ECO:0000313" key="6">
    <source>
        <dbReference type="EMBL" id="AQG81836.1"/>
    </source>
</evidence>
<dbReference type="InterPro" id="IPR000055">
    <property type="entry name" value="Restrct_endonuc_typeI_TRD"/>
</dbReference>
<reference evidence="6 7" key="1">
    <citation type="submission" date="2016-01" db="EMBL/GenBank/DDBJ databases">
        <authorList>
            <person name="Oliw E.H."/>
        </authorList>
    </citation>
    <scope>NUCLEOTIDE SEQUENCE [LARGE SCALE GENOMIC DNA]</scope>
    <source>
        <strain evidence="6 7">DY10</strain>
    </source>
</reference>
<dbReference type="SUPFAM" id="SSF116734">
    <property type="entry name" value="DNA methylase specificity domain"/>
    <property type="match status" value="2"/>
</dbReference>
<dbReference type="Proteomes" id="UP000187941">
    <property type="component" value="Chromosome"/>
</dbReference>
<comment type="similarity">
    <text evidence="1">Belongs to the type-I restriction system S methylase family.</text>
</comment>
<keyword evidence="7" id="KW-1185">Reference proteome</keyword>
<keyword evidence="3" id="KW-0238">DNA-binding</keyword>
<protein>
    <recommendedName>
        <fullName evidence="5">Type I restriction modification DNA specificity domain-containing protein</fullName>
    </recommendedName>
</protein>
<dbReference type="EMBL" id="CP014263">
    <property type="protein sequence ID" value="AQG81836.1"/>
    <property type="molecule type" value="Genomic_DNA"/>
</dbReference>
<dbReference type="InterPro" id="IPR044946">
    <property type="entry name" value="Restrct_endonuc_typeI_TRD_sf"/>
</dbReference>
<evidence type="ECO:0000256" key="4">
    <source>
        <dbReference type="SAM" id="Coils"/>
    </source>
</evidence>
<dbReference type="STRING" id="1178516.AWR27_22540"/>
<evidence type="ECO:0000256" key="3">
    <source>
        <dbReference type="ARBA" id="ARBA00023125"/>
    </source>
</evidence>
<dbReference type="PANTHER" id="PTHR43140:SF1">
    <property type="entry name" value="TYPE I RESTRICTION ENZYME ECOKI SPECIFICITY SUBUNIT"/>
    <property type="match status" value="1"/>
</dbReference>
<dbReference type="GO" id="GO:0003677">
    <property type="term" value="F:DNA binding"/>
    <property type="evidence" value="ECO:0007669"/>
    <property type="project" value="UniProtKB-KW"/>
</dbReference>
<accession>A0A1P9X2I0</accession>
<dbReference type="Gene3D" id="3.90.220.20">
    <property type="entry name" value="DNA methylase specificity domains"/>
    <property type="match status" value="2"/>
</dbReference>
<evidence type="ECO:0000256" key="1">
    <source>
        <dbReference type="ARBA" id="ARBA00010923"/>
    </source>
</evidence>
<evidence type="ECO:0000313" key="7">
    <source>
        <dbReference type="Proteomes" id="UP000187941"/>
    </source>
</evidence>
<dbReference type="PANTHER" id="PTHR43140">
    <property type="entry name" value="TYPE-1 RESTRICTION ENZYME ECOKI SPECIFICITY PROTEIN"/>
    <property type="match status" value="1"/>
</dbReference>
<evidence type="ECO:0000256" key="2">
    <source>
        <dbReference type="ARBA" id="ARBA00022747"/>
    </source>
</evidence>
<dbReference type="Pfam" id="PF01420">
    <property type="entry name" value="Methylase_S"/>
    <property type="match status" value="2"/>
</dbReference>
<keyword evidence="2" id="KW-0680">Restriction system</keyword>
<keyword evidence="4" id="KW-0175">Coiled coil</keyword>
<dbReference type="AlphaFoldDB" id="A0A1P9X2I0"/>
<dbReference type="RefSeq" id="WP_077133314.1">
    <property type="nucleotide sequence ID" value="NZ_CP014263.1"/>
</dbReference>
<dbReference type="GO" id="GO:0009307">
    <property type="term" value="P:DNA restriction-modification system"/>
    <property type="evidence" value="ECO:0007669"/>
    <property type="project" value="UniProtKB-KW"/>
</dbReference>
<organism evidence="6 7">
    <name type="scientific">Spirosoma montaniterrae</name>
    <dbReference type="NCBI Taxonomy" id="1178516"/>
    <lineage>
        <taxon>Bacteria</taxon>
        <taxon>Pseudomonadati</taxon>
        <taxon>Bacteroidota</taxon>
        <taxon>Cytophagia</taxon>
        <taxon>Cytophagales</taxon>
        <taxon>Cytophagaceae</taxon>
        <taxon>Spirosoma</taxon>
    </lineage>
</organism>
<dbReference type="KEGG" id="smon:AWR27_22540"/>
<gene>
    <name evidence="6" type="ORF">AWR27_22540</name>
</gene>
<feature type="coiled-coil region" evidence="4">
    <location>
        <begin position="315"/>
        <end position="342"/>
    </location>
</feature>
<sequence length="351" mass="38797">MQIIKSGQARGYKDFDFTHKYYLASADGLDERQLQKGDILINSTGVGTAGRVTLFDLDGLFVADSHITILRLDQKRTLPGYVLYALAHIGFKNIEAMANGASGQIELPLSTIERIKIPLPPLAVQQQIVAEIEAIEAQEAVDKQQIQECREEMEQVMENMPGTPTPVRSLAQINPPKDEVAKLPADSLVSFIDMASLSNEGGITHNEDRPLSAVQKGYTYFREGDVLFAKITPCMENGKGALAIGLTNKIGFGSTEFFVIRPNGLLKAELLYRFLQRRSYRAEAEKVMTGASGHRRVPKTFLENTLVNVPSPAEQETLAIQLQNLENRIREAQARLAGVAGQKAEVLKRYL</sequence>
<feature type="domain" description="Type I restriction modification DNA specificity" evidence="5">
    <location>
        <begin position="29"/>
        <end position="148"/>
    </location>
</feature>
<dbReference type="CDD" id="cd17260">
    <property type="entry name" value="RMtype1_S_EcoEI-TRD1-CR1_like"/>
    <property type="match status" value="1"/>
</dbReference>